<gene>
    <name evidence="1" type="ORF">IQ13_2062</name>
</gene>
<dbReference type="Proteomes" id="UP000316167">
    <property type="component" value="Unassembled WGS sequence"/>
</dbReference>
<dbReference type="Pfam" id="PF05742">
    <property type="entry name" value="TANGO2"/>
    <property type="match status" value="1"/>
</dbReference>
<sequence length="244" mass="28024">MCTVTYIPVQSSFYLTSNRDEKQVRLRAEEPKWQKFASGHLLFPKDGNAGGTWIALHENGNAMVLLNGGFVNHVSIPPYRKSRGLIFLDVFDHPRPVEAFTQIHLQKIEPFTLVIRQAEQLFEARWDGQEKAITELDVASAHIWSSVTLYSSEVIEKRKAWFDAFQQEYSETGSKEILHFHRFAGDGDGTNDVLMNRNNEMLTVSITQIHRQDELSFMHYHDLAEGKVYSQEFNHSISQLHAST</sequence>
<organism evidence="1 2">
    <name type="scientific">Lacibacter cauensis</name>
    <dbReference type="NCBI Taxonomy" id="510947"/>
    <lineage>
        <taxon>Bacteria</taxon>
        <taxon>Pseudomonadati</taxon>
        <taxon>Bacteroidota</taxon>
        <taxon>Chitinophagia</taxon>
        <taxon>Chitinophagales</taxon>
        <taxon>Chitinophagaceae</taxon>
        <taxon>Lacibacter</taxon>
    </lineage>
</organism>
<dbReference type="InterPro" id="IPR008551">
    <property type="entry name" value="TANGO2"/>
</dbReference>
<protein>
    <submittedName>
        <fullName evidence="1">Transport and Golgi organization protein 2</fullName>
    </submittedName>
</protein>
<reference evidence="1 2" key="1">
    <citation type="journal article" date="2015" name="Stand. Genomic Sci.">
        <title>Genomic Encyclopedia of Bacterial and Archaeal Type Strains, Phase III: the genomes of soil and plant-associated and newly described type strains.</title>
        <authorList>
            <person name="Whitman W.B."/>
            <person name="Woyke T."/>
            <person name="Klenk H.P."/>
            <person name="Zhou Y."/>
            <person name="Lilburn T.G."/>
            <person name="Beck B.J."/>
            <person name="De Vos P."/>
            <person name="Vandamme P."/>
            <person name="Eisen J.A."/>
            <person name="Garrity G."/>
            <person name="Hugenholtz P."/>
            <person name="Kyrpides N.C."/>
        </authorList>
    </citation>
    <scope>NUCLEOTIDE SEQUENCE [LARGE SCALE GENOMIC DNA]</scope>
    <source>
        <strain evidence="1 2">CGMCC 1.7271</strain>
    </source>
</reference>
<accession>A0A562SS35</accession>
<proteinExistence type="predicted"/>
<name>A0A562SS35_9BACT</name>
<evidence type="ECO:0000313" key="1">
    <source>
        <dbReference type="EMBL" id="TWI83943.1"/>
    </source>
</evidence>
<evidence type="ECO:0000313" key="2">
    <source>
        <dbReference type="Proteomes" id="UP000316167"/>
    </source>
</evidence>
<dbReference type="AlphaFoldDB" id="A0A562SS35"/>
<dbReference type="EMBL" id="VLLE01000003">
    <property type="protein sequence ID" value="TWI83943.1"/>
    <property type="molecule type" value="Genomic_DNA"/>
</dbReference>
<comment type="caution">
    <text evidence="1">The sequence shown here is derived from an EMBL/GenBank/DDBJ whole genome shotgun (WGS) entry which is preliminary data.</text>
</comment>
<dbReference type="OrthoDB" id="4380123at2"/>
<dbReference type="RefSeq" id="WP_144886220.1">
    <property type="nucleotide sequence ID" value="NZ_VLLE01000003.1"/>
</dbReference>
<keyword evidence="2" id="KW-1185">Reference proteome</keyword>